<accession>A0ABY1RAY4</accession>
<dbReference type="RefSeq" id="WP_165766999.1">
    <property type="nucleotide sequence ID" value="NZ_FXWJ01000002.1"/>
</dbReference>
<organism evidence="2 3">
    <name type="scientific">Plantibacter elymi</name>
    <name type="common">nom. nud.</name>
    <dbReference type="NCBI Taxonomy" id="199708"/>
    <lineage>
        <taxon>Bacteria</taxon>
        <taxon>Bacillati</taxon>
        <taxon>Actinomycetota</taxon>
        <taxon>Actinomycetes</taxon>
        <taxon>Micrococcales</taxon>
        <taxon>Microbacteriaceae</taxon>
        <taxon>Plantibacter</taxon>
    </lineage>
</organism>
<feature type="region of interest" description="Disordered" evidence="1">
    <location>
        <begin position="150"/>
        <end position="207"/>
    </location>
</feature>
<protein>
    <recommendedName>
        <fullName evidence="4">Helix-turn-helix domain-containing protein</fullName>
    </recommendedName>
</protein>
<keyword evidence="3" id="KW-1185">Reference proteome</keyword>
<evidence type="ECO:0000256" key="1">
    <source>
        <dbReference type="SAM" id="MobiDB-lite"/>
    </source>
</evidence>
<sequence>MSEPVDQRAGDESNAAYPLAEAEFIRPEFDFESEFAQFRNWWARDPRIVGNAFSLMLYLVTHRRTYRITQSRAQRDLGLGKDAFRAARRKLEAAGFLRVEEHRHPAGTVDAAGQSIAGHRRVLLILLDPQQPESATEGVVADTSAGFPPPLFDAWDESDSPSLRGTAAGAVSAADHVGSSSEAEPSTVLPPLKEHQSPEHQSSSTSPGLELAAQALHPRLSLVAVERWLAKHAPSVDVAAVDVLAASVDAIHGSSRPVGDPVAYVGRSISREPRRWPANAGESDDGDLAPPGPRRIGNRPPTVAECSADGHRFVGTFREVCGTCGEERPDWRKDRDRE</sequence>
<reference evidence="2 3" key="1">
    <citation type="submission" date="2017-04" db="EMBL/GenBank/DDBJ databases">
        <authorList>
            <person name="Varghese N."/>
            <person name="Submissions S."/>
        </authorList>
    </citation>
    <scope>NUCLEOTIDE SEQUENCE [LARGE SCALE GENOMIC DNA]</scope>
    <source>
        <strain evidence="2 3">VKM Ac-1784</strain>
    </source>
</reference>
<evidence type="ECO:0000313" key="3">
    <source>
        <dbReference type="Proteomes" id="UP000194464"/>
    </source>
</evidence>
<name>A0ABY1RAY4_9MICO</name>
<gene>
    <name evidence="2" type="ORF">SAMN06295909_1395</name>
</gene>
<evidence type="ECO:0008006" key="4">
    <source>
        <dbReference type="Google" id="ProtNLM"/>
    </source>
</evidence>
<comment type="caution">
    <text evidence="2">The sequence shown here is derived from an EMBL/GenBank/DDBJ whole genome shotgun (WGS) entry which is preliminary data.</text>
</comment>
<dbReference type="EMBL" id="FXWJ01000002">
    <property type="protein sequence ID" value="SMQ66989.1"/>
    <property type="molecule type" value="Genomic_DNA"/>
</dbReference>
<evidence type="ECO:0000313" key="2">
    <source>
        <dbReference type="EMBL" id="SMQ66989.1"/>
    </source>
</evidence>
<dbReference type="Proteomes" id="UP000194464">
    <property type="component" value="Unassembled WGS sequence"/>
</dbReference>
<feature type="region of interest" description="Disordered" evidence="1">
    <location>
        <begin position="274"/>
        <end position="301"/>
    </location>
</feature>
<proteinExistence type="predicted"/>